<dbReference type="InterPro" id="IPR043502">
    <property type="entry name" value="DNA/RNA_pol_sf"/>
</dbReference>
<feature type="region of interest" description="Disordered" evidence="1">
    <location>
        <begin position="189"/>
        <end position="226"/>
    </location>
</feature>
<protein>
    <recommendedName>
        <fullName evidence="3">Reverse transcriptase Ty1/copia-type domain-containing protein</fullName>
    </recommendedName>
</protein>
<feature type="compositionally biased region" description="Basic residues" evidence="1">
    <location>
        <begin position="213"/>
        <end position="224"/>
    </location>
</feature>
<feature type="compositionally biased region" description="Low complexity" evidence="1">
    <location>
        <begin position="197"/>
        <end position="211"/>
    </location>
</feature>
<dbReference type="EMBL" id="OIVN01000088">
    <property type="protein sequence ID" value="SPC74034.1"/>
    <property type="molecule type" value="Genomic_DNA"/>
</dbReference>
<proteinExistence type="predicted"/>
<feature type="compositionally biased region" description="Low complexity" evidence="1">
    <location>
        <begin position="1"/>
        <end position="16"/>
    </location>
</feature>
<dbReference type="CDD" id="cd09272">
    <property type="entry name" value="RNase_HI_RT_Ty1"/>
    <property type="match status" value="1"/>
</dbReference>
<dbReference type="AlphaFoldDB" id="A0A2N9EHA4"/>
<evidence type="ECO:0000313" key="2">
    <source>
        <dbReference type="EMBL" id="SPC74034.1"/>
    </source>
</evidence>
<dbReference type="PANTHER" id="PTHR47481:SF22">
    <property type="entry name" value="RETROTRANSPOSON GAG DOMAIN-CONTAINING PROTEIN"/>
    <property type="match status" value="1"/>
</dbReference>
<organism evidence="2">
    <name type="scientific">Fagus sylvatica</name>
    <name type="common">Beechnut</name>
    <dbReference type="NCBI Taxonomy" id="28930"/>
    <lineage>
        <taxon>Eukaryota</taxon>
        <taxon>Viridiplantae</taxon>
        <taxon>Streptophyta</taxon>
        <taxon>Embryophyta</taxon>
        <taxon>Tracheophyta</taxon>
        <taxon>Spermatophyta</taxon>
        <taxon>Magnoliopsida</taxon>
        <taxon>eudicotyledons</taxon>
        <taxon>Gunneridae</taxon>
        <taxon>Pentapetalae</taxon>
        <taxon>rosids</taxon>
        <taxon>fabids</taxon>
        <taxon>Fagales</taxon>
        <taxon>Fagaceae</taxon>
        <taxon>Fagus</taxon>
    </lineage>
</organism>
<dbReference type="Pfam" id="PF14223">
    <property type="entry name" value="Retrotran_gag_2"/>
    <property type="match status" value="1"/>
</dbReference>
<dbReference type="PANTHER" id="PTHR47481">
    <property type="match status" value="1"/>
</dbReference>
<reference evidence="2" key="1">
    <citation type="submission" date="2018-02" db="EMBL/GenBank/DDBJ databases">
        <authorList>
            <person name="Cohen D.B."/>
            <person name="Kent A.D."/>
        </authorList>
    </citation>
    <scope>NUCLEOTIDE SEQUENCE</scope>
</reference>
<evidence type="ECO:0000256" key="1">
    <source>
        <dbReference type="SAM" id="MobiDB-lite"/>
    </source>
</evidence>
<sequence>MSSSSTTTDSGSSSQTHHYPLLSPSTHLQIKLTKDNYLPWKTAITPYINGNKILHHIDDTLVSSIVGLTSSCAIWATLEKMFSSQSCARLMHTRYQLTTLKKGNLSITDFYQKAKQYSDLLASIGQPLSDNDLIIHILGGLLTKYDSLVTTVNTRLANFPIDELYGHLLSHKLRLEQHAVTPDLGIPTAHFAAKPPGNSSRGHQHSSSSNRGFQHRGCGHHLSSRGRPNGAILHPLASIDLNKIFKPPMVLLLRHTLLTTTPVTDQVWYPDTSATNHMTADLQNLNLSAEDYTGQDQVRVGNGQATLLRGKSKDGLYPLHSLHQIKTHALIGERVSLAQWHARLGHPSLRVIFHMGQTPPSLFHQYNLYLKQILPLPSITHVSLLLSFLINPKISLPLLCPPSPINPQPSSIPTNVTLQASDRATPTSQHPMITRSRANVNKPKQMFPGLIKYPLPKALMAVNESFLHEPSCFTEASKQPQWRSAMNMEFTALLNNVIGNNRTSIARLIQALQADFALKKLRPLHFFLGVQAYTTEAGLYLSQRRYISDLLKKTNMHEAKPVSSPMFLSTSIRYVNTCLSYLMIIGVLVKHILRYLKHTINHGLLLHRNTTFSLQAFSDADWAGCPDDRRSTTSYCIYLGRNLISWTSCKQRTVSRSSTESEYRAIAHASTEILWLQSLLTELRMKSTTPPLLWCDNIGATYLTANPFFHARTKHIEIDVHFVRDLVSTNALCIRFISSKDQVADTFTKPLPMAKFNVLRDTLNVHELPLQLRGPIKTTSSDKLQVLDKQQKPTCDTGR</sequence>
<accession>A0A2N9EHA4</accession>
<feature type="region of interest" description="Disordered" evidence="1">
    <location>
        <begin position="1"/>
        <end position="20"/>
    </location>
</feature>
<name>A0A2N9EHA4_FAGSY</name>
<evidence type="ECO:0008006" key="3">
    <source>
        <dbReference type="Google" id="ProtNLM"/>
    </source>
</evidence>
<gene>
    <name evidence="2" type="ORF">FSB_LOCUS1916</name>
</gene>
<dbReference type="SUPFAM" id="SSF56672">
    <property type="entry name" value="DNA/RNA polymerases"/>
    <property type="match status" value="1"/>
</dbReference>